<dbReference type="EMBL" id="KQ085882">
    <property type="protein sequence ID" value="KLO20423.1"/>
    <property type="molecule type" value="Genomic_DNA"/>
</dbReference>
<dbReference type="AlphaFoldDB" id="A0A0H2SF90"/>
<dbReference type="InParanoid" id="A0A0H2SF90"/>
<sequence>MDRERLLQLRIQHRKDSKQSINAKPFEFEDCGEDGFILEGKRYSKDGYRLLDVRIDRVERVRSDGAAYTSLAKEPHHQLKKQTKAVLKWFQSDSNEVSTNEGPENVVFPSEINLRAGDAVRIKGGESNGASGYIVKMTFPNALVRLDTRGISSRRPVDLWTNIHSLTRMFEVGDRVDVKLGVMKGRTGVVFAQEGSKLSLVDTSNSNTLEVPAAFVEDHVSSLPPGPHWQDARSDETEIQVGCPMVVSRGKHGGKSGIAIDIEGGYVRLLEDCTNLESGETMCASAALRRLRTWSKATVRSFPREAS</sequence>
<protein>
    <recommendedName>
        <fullName evidence="3">KOW domain-containing protein</fullName>
    </recommendedName>
</protein>
<accession>A0A0H2SF90</accession>
<keyword evidence="2" id="KW-1185">Reference proteome</keyword>
<gene>
    <name evidence="1" type="ORF">SCHPADRAFT_5948</name>
</gene>
<reference evidence="1 2" key="1">
    <citation type="submission" date="2015-04" db="EMBL/GenBank/DDBJ databases">
        <title>Complete genome sequence of Schizopora paradoxa KUC8140, a cosmopolitan wood degrader in East Asia.</title>
        <authorList>
            <consortium name="DOE Joint Genome Institute"/>
            <person name="Min B."/>
            <person name="Park H."/>
            <person name="Jang Y."/>
            <person name="Kim J.-J."/>
            <person name="Kim K.H."/>
            <person name="Pangilinan J."/>
            <person name="Lipzen A."/>
            <person name="Riley R."/>
            <person name="Grigoriev I.V."/>
            <person name="Spatafora J.W."/>
            <person name="Choi I.-G."/>
        </authorList>
    </citation>
    <scope>NUCLEOTIDE SEQUENCE [LARGE SCALE GENOMIC DNA]</scope>
    <source>
        <strain evidence="1 2">KUC8140</strain>
    </source>
</reference>
<dbReference type="Gene3D" id="2.30.30.30">
    <property type="match status" value="1"/>
</dbReference>
<proteinExistence type="predicted"/>
<dbReference type="InterPro" id="IPR008991">
    <property type="entry name" value="Translation_prot_SH3-like_sf"/>
</dbReference>
<dbReference type="InterPro" id="IPR014722">
    <property type="entry name" value="Rib_uL2_dom2"/>
</dbReference>
<evidence type="ECO:0000313" key="2">
    <source>
        <dbReference type="Proteomes" id="UP000053477"/>
    </source>
</evidence>
<dbReference type="Proteomes" id="UP000053477">
    <property type="component" value="Unassembled WGS sequence"/>
</dbReference>
<evidence type="ECO:0008006" key="3">
    <source>
        <dbReference type="Google" id="ProtNLM"/>
    </source>
</evidence>
<dbReference type="SUPFAM" id="SSF50104">
    <property type="entry name" value="Translation proteins SH3-like domain"/>
    <property type="match status" value="1"/>
</dbReference>
<evidence type="ECO:0000313" key="1">
    <source>
        <dbReference type="EMBL" id="KLO20423.1"/>
    </source>
</evidence>
<organism evidence="1 2">
    <name type="scientific">Schizopora paradoxa</name>
    <dbReference type="NCBI Taxonomy" id="27342"/>
    <lineage>
        <taxon>Eukaryota</taxon>
        <taxon>Fungi</taxon>
        <taxon>Dikarya</taxon>
        <taxon>Basidiomycota</taxon>
        <taxon>Agaricomycotina</taxon>
        <taxon>Agaricomycetes</taxon>
        <taxon>Hymenochaetales</taxon>
        <taxon>Schizoporaceae</taxon>
        <taxon>Schizopora</taxon>
    </lineage>
</organism>
<name>A0A0H2SF90_9AGAM</name>